<dbReference type="RefSeq" id="WP_205386898.1">
    <property type="nucleotide sequence ID" value="NZ_JAFFZS010000047.1"/>
</dbReference>
<organism evidence="2 3">
    <name type="scientific">Streptomyces actuosus</name>
    <dbReference type="NCBI Taxonomy" id="1885"/>
    <lineage>
        <taxon>Bacteria</taxon>
        <taxon>Bacillati</taxon>
        <taxon>Actinomycetota</taxon>
        <taxon>Actinomycetes</taxon>
        <taxon>Kitasatosporales</taxon>
        <taxon>Streptomycetaceae</taxon>
        <taxon>Streptomyces</taxon>
    </lineage>
</organism>
<evidence type="ECO:0000313" key="2">
    <source>
        <dbReference type="EMBL" id="MBN0048767.1"/>
    </source>
</evidence>
<accession>A0ABS2W029</accession>
<evidence type="ECO:0000313" key="3">
    <source>
        <dbReference type="Proteomes" id="UP000788262"/>
    </source>
</evidence>
<keyword evidence="3" id="KW-1185">Reference proteome</keyword>
<sequence>MTPETNNSGIGTAARCDLCEAPITDEHVFCTHVRDSSYLHPHDRHLDGDRPLTACSAEHLNELIKKVGARPFANEELWAGKMARVLAAHSQSLSLYALAMETGLTQDQIAQAAFWAGRAEPSQPASESLPGPASTGPEQV</sequence>
<dbReference type="Proteomes" id="UP000788262">
    <property type="component" value="Unassembled WGS sequence"/>
</dbReference>
<reference evidence="2 3" key="1">
    <citation type="submission" date="2021-02" db="EMBL/GenBank/DDBJ databases">
        <title>Whole genome sequencing of Streptomyces actuosus VRA1.</title>
        <authorList>
            <person name="Sen G."/>
            <person name="Sen A."/>
        </authorList>
    </citation>
    <scope>NUCLEOTIDE SEQUENCE [LARGE SCALE GENOMIC DNA]</scope>
    <source>
        <strain evidence="2 3">VRA1</strain>
    </source>
</reference>
<evidence type="ECO:0000256" key="1">
    <source>
        <dbReference type="SAM" id="MobiDB-lite"/>
    </source>
</evidence>
<gene>
    <name evidence="2" type="ORF">JS756_32735</name>
</gene>
<name>A0ABS2W029_STRAS</name>
<feature type="region of interest" description="Disordered" evidence="1">
    <location>
        <begin position="117"/>
        <end position="140"/>
    </location>
</feature>
<proteinExistence type="predicted"/>
<protein>
    <submittedName>
        <fullName evidence="2">Uncharacterized protein</fullName>
    </submittedName>
</protein>
<comment type="caution">
    <text evidence="2">The sequence shown here is derived from an EMBL/GenBank/DDBJ whole genome shotgun (WGS) entry which is preliminary data.</text>
</comment>
<dbReference type="EMBL" id="JAFFZS010000047">
    <property type="protein sequence ID" value="MBN0048767.1"/>
    <property type="molecule type" value="Genomic_DNA"/>
</dbReference>